<dbReference type="STRING" id="1481914.JCM19241_4710"/>
<comment type="caution">
    <text evidence="1">The sequence shown here is derived from an EMBL/GenBank/DDBJ whole genome shotgun (WGS) entry which is preliminary data.</text>
</comment>
<sequence length="415" mass="47526">MELTKPLNERTQQLRALAPVLFLSIIFSLIMLGIFWDRVSSLDLWDDDDYMRLVQISGWVTSGNWYLQPLERLNPQDGQIIHWSRVPDILPYVLIKILSAVTDSETATLVSISITPLIYLCVTVVCISAVTNKLFGAQYAFVSAAYALSSYLLVKFLPGSIDHHNVQLFITALFILLIPNTEQGFKDEKKAWTQGMLAALSLWVGVANILFFITALTVLVLYGIFKREVSLKYASTISLSAFILSLLFILLNRPYSEFFDIHIDAISIPFSFCFLSGFIFCRTYIKLSNKLHLKPLLILVCSIISLSPTLIIFPQLLTDFAYSGYPEVLRFYWLDLVSETFSTLHYINKEGFFSSSNIILMFAPAILAILAIDKKKPYSTSTLYSYFHLLYHFSGRLEHPWCRYCWLYHYKHSLP</sequence>
<protein>
    <submittedName>
        <fullName evidence="1">Mlr4739 protein</fullName>
    </submittedName>
</protein>
<reference evidence="1 2" key="1">
    <citation type="submission" date="2015-01" db="EMBL/GenBank/DDBJ databases">
        <title>Vibrio sp. C94 JCM 19241 whole genome shotgun sequence.</title>
        <authorList>
            <person name="Sawabe T."/>
            <person name="Meirelles P."/>
            <person name="Feng G."/>
            <person name="Sayaka M."/>
            <person name="Hattori M."/>
            <person name="Ohkuma M."/>
        </authorList>
    </citation>
    <scope>NUCLEOTIDE SEQUENCE [LARGE SCALE GENOMIC DNA]</scope>
    <source>
        <strain evidence="2">JCM 19241</strain>
    </source>
</reference>
<evidence type="ECO:0000313" key="2">
    <source>
        <dbReference type="Proteomes" id="UP000031666"/>
    </source>
</evidence>
<accession>A0A0B8QKE6</accession>
<organism evidence="1 2">
    <name type="scientific">Vibrio ishigakensis</name>
    <dbReference type="NCBI Taxonomy" id="1481914"/>
    <lineage>
        <taxon>Bacteria</taxon>
        <taxon>Pseudomonadati</taxon>
        <taxon>Pseudomonadota</taxon>
        <taxon>Gammaproteobacteria</taxon>
        <taxon>Vibrionales</taxon>
        <taxon>Vibrionaceae</taxon>
        <taxon>Vibrio</taxon>
    </lineage>
</organism>
<proteinExistence type="predicted"/>
<evidence type="ECO:0000313" key="1">
    <source>
        <dbReference type="EMBL" id="GAM77587.1"/>
    </source>
</evidence>
<dbReference type="EMBL" id="BBSC01000009">
    <property type="protein sequence ID" value="GAM77587.1"/>
    <property type="molecule type" value="Genomic_DNA"/>
</dbReference>
<name>A0A0B8QKE6_9VIBR</name>
<reference evidence="1 2" key="2">
    <citation type="submission" date="2015-01" db="EMBL/GenBank/DDBJ databases">
        <authorList>
            <consortium name="NBRP consortium"/>
            <person name="Sawabe T."/>
            <person name="Meirelles P."/>
            <person name="Feng G."/>
            <person name="Sayaka M."/>
            <person name="Hattori M."/>
            <person name="Ohkuma M."/>
        </authorList>
    </citation>
    <scope>NUCLEOTIDE SEQUENCE [LARGE SCALE GENOMIC DNA]</scope>
    <source>
        <strain evidence="2">JCM 19241</strain>
    </source>
</reference>
<dbReference type="AlphaFoldDB" id="A0A0B8QKE6"/>
<dbReference type="Proteomes" id="UP000031666">
    <property type="component" value="Unassembled WGS sequence"/>
</dbReference>
<gene>
    <name evidence="1" type="ORF">JCM19241_4710</name>
</gene>